<dbReference type="Pfam" id="PF11774">
    <property type="entry name" value="Lsr2"/>
    <property type="match status" value="1"/>
</dbReference>
<proteinExistence type="predicted"/>
<feature type="domain" description="Lsr2 DNA-binding" evidence="3">
    <location>
        <begin position="80"/>
        <end position="113"/>
    </location>
</feature>
<protein>
    <submittedName>
        <fullName evidence="4">Lsr2 family protein</fullName>
    </submittedName>
</protein>
<dbReference type="InterPro" id="IPR024412">
    <property type="entry name" value="Lsr2_dim_dom"/>
</dbReference>
<evidence type="ECO:0000259" key="3">
    <source>
        <dbReference type="Pfam" id="PF23359"/>
    </source>
</evidence>
<dbReference type="Proteomes" id="UP000438182">
    <property type="component" value="Unassembled WGS sequence"/>
</dbReference>
<dbReference type="GO" id="GO:0003677">
    <property type="term" value="F:DNA binding"/>
    <property type="evidence" value="ECO:0007669"/>
    <property type="project" value="UniProtKB-KW"/>
</dbReference>
<name>A0A6I4NWN2_9MICO</name>
<dbReference type="EMBL" id="WSTA01000007">
    <property type="protein sequence ID" value="MWB97492.1"/>
    <property type="molecule type" value="Genomic_DNA"/>
</dbReference>
<evidence type="ECO:0000313" key="5">
    <source>
        <dbReference type="Proteomes" id="UP000438182"/>
    </source>
</evidence>
<evidence type="ECO:0000313" key="4">
    <source>
        <dbReference type="EMBL" id="MWB97492.1"/>
    </source>
</evidence>
<reference evidence="4 5" key="1">
    <citation type="submission" date="2019-12" db="EMBL/GenBank/DDBJ databases">
        <authorList>
            <person name="Kim Y.S."/>
        </authorList>
    </citation>
    <scope>NUCLEOTIDE SEQUENCE [LARGE SCALE GENOMIC DNA]</scope>
    <source>
        <strain evidence="4 5">MMS17-SY077</strain>
    </source>
</reference>
<dbReference type="InterPro" id="IPR036625">
    <property type="entry name" value="E3-bd_dom_sf"/>
</dbReference>
<comment type="caution">
    <text evidence="4">The sequence shown here is derived from an EMBL/GenBank/DDBJ whole genome shotgun (WGS) entry which is preliminary data.</text>
</comment>
<organism evidence="4 5">
    <name type="scientific">Agromyces seonyuensis</name>
    <dbReference type="NCBI Taxonomy" id="2662446"/>
    <lineage>
        <taxon>Bacteria</taxon>
        <taxon>Bacillati</taxon>
        <taxon>Actinomycetota</taxon>
        <taxon>Actinomycetes</taxon>
        <taxon>Micrococcales</taxon>
        <taxon>Microbacteriaceae</taxon>
        <taxon>Agromyces</taxon>
    </lineage>
</organism>
<dbReference type="InterPro" id="IPR042261">
    <property type="entry name" value="Lsr2-like_dimerization"/>
</dbReference>
<dbReference type="Gene3D" id="3.30.60.230">
    <property type="entry name" value="Lsr2, dimerization domain"/>
    <property type="match status" value="1"/>
</dbReference>
<dbReference type="AlphaFoldDB" id="A0A6I4NWN2"/>
<dbReference type="RefSeq" id="WP_160422838.1">
    <property type="nucleotide sequence ID" value="NZ_WSTA01000007.1"/>
</dbReference>
<evidence type="ECO:0000256" key="1">
    <source>
        <dbReference type="ARBA" id="ARBA00023125"/>
    </source>
</evidence>
<dbReference type="Pfam" id="PF23359">
    <property type="entry name" value="Lsr2_DNA-bd"/>
    <property type="match status" value="1"/>
</dbReference>
<gene>
    <name evidence="4" type="ORF">GB864_02820</name>
</gene>
<dbReference type="GO" id="GO:0016746">
    <property type="term" value="F:acyltransferase activity"/>
    <property type="evidence" value="ECO:0007669"/>
    <property type="project" value="InterPro"/>
</dbReference>
<evidence type="ECO:0000259" key="2">
    <source>
        <dbReference type="Pfam" id="PF11774"/>
    </source>
</evidence>
<sequence length="114" mass="12074">MSKRIIEQLVDDLDGTVLEAGAGESVDFSLDGKRYQIDLTEAHAEELRAALAPYIKASRLVFAPQSTPSARKGGGGKSPKELAAIREWANANGHSVSSRGRVPATVLDAYAAAH</sequence>
<dbReference type="Gene3D" id="4.10.320.10">
    <property type="entry name" value="E3-binding domain"/>
    <property type="match status" value="1"/>
</dbReference>
<accession>A0A6I4NWN2</accession>
<dbReference type="InterPro" id="IPR055370">
    <property type="entry name" value="Lsr2_DNA-bd"/>
</dbReference>
<keyword evidence="5" id="KW-1185">Reference proteome</keyword>
<keyword evidence="1" id="KW-0238">DNA-binding</keyword>
<feature type="domain" description="Lsr2 dimerization" evidence="2">
    <location>
        <begin position="1"/>
        <end position="59"/>
    </location>
</feature>